<evidence type="ECO:0000259" key="2">
    <source>
        <dbReference type="Pfam" id="PF04101"/>
    </source>
</evidence>
<dbReference type="InterPro" id="IPR007235">
    <property type="entry name" value="Glyco_trans_28_C"/>
</dbReference>
<dbReference type="PANTHER" id="PTHR21015">
    <property type="entry name" value="UDP-N-ACETYLGLUCOSAMINE--N-ACETYLMURAMYL-(PENTAPEPTIDE) PYROPHOSPHORYL-UNDECAPRENOL N-ACETYLGLUCOSAMINE TRANSFERASE 1"/>
    <property type="match status" value="1"/>
</dbReference>
<feature type="domain" description="Glycosyl transferase family 28 C-terminal" evidence="2">
    <location>
        <begin position="155"/>
        <end position="230"/>
    </location>
</feature>
<dbReference type="EMBL" id="KF900396">
    <property type="protein sequence ID" value="AIE93502.1"/>
    <property type="molecule type" value="Genomic_DNA"/>
</dbReference>
<dbReference type="PANTHER" id="PTHR21015:SF22">
    <property type="entry name" value="GLYCOSYLTRANSFERASE"/>
    <property type="match status" value="1"/>
</dbReference>
<dbReference type="AlphaFoldDB" id="A0A075FV36"/>
<keyword evidence="3" id="KW-0808">Transferase</keyword>
<accession>A0A075FV36</accession>
<evidence type="ECO:0000256" key="1">
    <source>
        <dbReference type="ARBA" id="ARBA00006962"/>
    </source>
</evidence>
<reference evidence="3" key="1">
    <citation type="journal article" date="2014" name="Genome Biol. Evol.">
        <title>Pangenome evidence for extensive interdomain horizontal transfer affecting lineage core and shell genes in uncultured planktonic thaumarchaeota and euryarchaeota.</title>
        <authorList>
            <person name="Deschamps P."/>
            <person name="Zivanovic Y."/>
            <person name="Moreira D."/>
            <person name="Rodriguez-Valera F."/>
            <person name="Lopez-Garcia P."/>
        </authorList>
    </citation>
    <scope>NUCLEOTIDE SEQUENCE</scope>
</reference>
<name>A0A075FV36_9ARCH</name>
<dbReference type="Pfam" id="PF04101">
    <property type="entry name" value="Glyco_tran_28_C"/>
    <property type="match status" value="1"/>
</dbReference>
<dbReference type="GO" id="GO:0016758">
    <property type="term" value="F:hexosyltransferase activity"/>
    <property type="evidence" value="ECO:0007669"/>
    <property type="project" value="InterPro"/>
</dbReference>
<dbReference type="Gene3D" id="3.40.50.2000">
    <property type="entry name" value="Glycogen Phosphorylase B"/>
    <property type="match status" value="1"/>
</dbReference>
<evidence type="ECO:0000313" key="3">
    <source>
        <dbReference type="EMBL" id="AIE93502.1"/>
    </source>
</evidence>
<dbReference type="SUPFAM" id="SSF53756">
    <property type="entry name" value="UDP-Glycosyltransferase/glycogen phosphorylase"/>
    <property type="match status" value="1"/>
</dbReference>
<protein>
    <submittedName>
        <fullName evidence="3">Glycosyl transferase</fullName>
    </submittedName>
</protein>
<proteinExistence type="inferred from homology"/>
<organism evidence="3">
    <name type="scientific">uncultured marine thaumarchaeote AD1000_38_A02</name>
    <dbReference type="NCBI Taxonomy" id="1455911"/>
    <lineage>
        <taxon>Archaea</taxon>
        <taxon>Nitrososphaerota</taxon>
        <taxon>environmental samples</taxon>
    </lineage>
</organism>
<comment type="similarity">
    <text evidence="1">Belongs to the glycosyltransferase 28 family.</text>
</comment>
<sequence length="255" mass="29614">MNQIKLLVEIRNKRRERLETINGRLLGKLWNYADEIFIPDLPPPYTICKENIQGVDSIKDKITYIGFITKQREDKRKFSITNELGIDKDKKTIYVQVSGPRQSRLDVYHKIIKQMEPVKDEYNIIISKGDPKGRSIPKKKEYWTEFEWCPWIEMFELSDCVIIRGGHSSIGNAISAGKPSIIIPIENQSEQIQNAIRVNELDLGIYMKNKEDSLVGNIQSILNENKFKNAIKKFEGLSSEYNGIEICKEKIREYS</sequence>